<name>A0A0J9WVD0_FUSO4</name>
<accession>A0A0J9WVD0</accession>
<dbReference type="KEGG" id="fox:FOXG_22523"/>
<dbReference type="VEuPathDB" id="FungiDB:FOXG_22523"/>
<protein>
    <submittedName>
        <fullName evidence="1">Uncharacterized protein</fullName>
    </submittedName>
</protein>
<dbReference type="GeneID" id="28963229"/>
<gene>
    <name evidence="1" type="ORF">FOXG_22523</name>
</gene>
<evidence type="ECO:0000313" key="2">
    <source>
        <dbReference type="Proteomes" id="UP000009097"/>
    </source>
</evidence>
<dbReference type="RefSeq" id="XP_018257362.1">
    <property type="nucleotide sequence ID" value="XM_018402937.1"/>
</dbReference>
<dbReference type="EMBL" id="DS231731">
    <property type="protein sequence ID" value="KNB19317.1"/>
    <property type="molecule type" value="Genomic_DNA"/>
</dbReference>
<proteinExistence type="predicted"/>
<evidence type="ECO:0000313" key="1">
    <source>
        <dbReference type="EMBL" id="KNB19317.1"/>
    </source>
</evidence>
<dbReference type="AlphaFoldDB" id="A0A0J9WVD0"/>
<organism evidence="1 2">
    <name type="scientific">Fusarium oxysporum f. sp. lycopersici (strain 4287 / CBS 123668 / FGSC 9935 / NRRL 34936)</name>
    <name type="common">Fusarium vascular wilt of tomato</name>
    <dbReference type="NCBI Taxonomy" id="426428"/>
    <lineage>
        <taxon>Eukaryota</taxon>
        <taxon>Fungi</taxon>
        <taxon>Dikarya</taxon>
        <taxon>Ascomycota</taxon>
        <taxon>Pezizomycotina</taxon>
        <taxon>Sordariomycetes</taxon>
        <taxon>Hypocreomycetidae</taxon>
        <taxon>Hypocreales</taxon>
        <taxon>Nectriaceae</taxon>
        <taxon>Fusarium</taxon>
        <taxon>Fusarium oxysporum species complex</taxon>
    </lineage>
</organism>
<dbReference type="Proteomes" id="UP000009097">
    <property type="component" value="Chromosome 14"/>
</dbReference>
<sequence>MIEEKSLQSMVDELRGLNKHSTVAILDCILTGLRISSISSVADLVLQQN</sequence>
<reference evidence="1 2" key="1">
    <citation type="journal article" date="2010" name="Nature">
        <title>Comparative genomics reveals mobile pathogenicity chromosomes in Fusarium.</title>
        <authorList>
            <person name="Ma L.J."/>
            <person name="van der Does H.C."/>
            <person name="Borkovich K.A."/>
            <person name="Coleman J.J."/>
            <person name="Daboussi M.J."/>
            <person name="Di Pietro A."/>
            <person name="Dufresne M."/>
            <person name="Freitag M."/>
            <person name="Grabherr M."/>
            <person name="Henrissat B."/>
            <person name="Houterman P.M."/>
            <person name="Kang S."/>
            <person name="Shim W.B."/>
            <person name="Woloshuk C."/>
            <person name="Xie X."/>
            <person name="Xu J.R."/>
            <person name="Antoniw J."/>
            <person name="Baker S.E."/>
            <person name="Bluhm B.H."/>
            <person name="Breakspear A."/>
            <person name="Brown D.W."/>
            <person name="Butchko R.A."/>
            <person name="Chapman S."/>
            <person name="Coulson R."/>
            <person name="Coutinho P.M."/>
            <person name="Danchin E.G."/>
            <person name="Diener A."/>
            <person name="Gale L.R."/>
            <person name="Gardiner D.M."/>
            <person name="Goff S."/>
            <person name="Hammond-Kosack K.E."/>
            <person name="Hilburn K."/>
            <person name="Hua-Van A."/>
            <person name="Jonkers W."/>
            <person name="Kazan K."/>
            <person name="Kodira C.D."/>
            <person name="Koehrsen M."/>
            <person name="Kumar L."/>
            <person name="Lee Y.H."/>
            <person name="Li L."/>
            <person name="Manners J.M."/>
            <person name="Miranda-Saavedra D."/>
            <person name="Mukherjee M."/>
            <person name="Park G."/>
            <person name="Park J."/>
            <person name="Park S.Y."/>
            <person name="Proctor R.H."/>
            <person name="Regev A."/>
            <person name="Ruiz-Roldan M.C."/>
            <person name="Sain D."/>
            <person name="Sakthikumar S."/>
            <person name="Sykes S."/>
            <person name="Schwartz D.C."/>
            <person name="Turgeon B.G."/>
            <person name="Wapinski I."/>
            <person name="Yoder O."/>
            <person name="Young S."/>
            <person name="Zeng Q."/>
            <person name="Zhou S."/>
            <person name="Galagan J."/>
            <person name="Cuomo C.A."/>
            <person name="Kistler H.C."/>
            <person name="Rep M."/>
        </authorList>
    </citation>
    <scope>NUCLEOTIDE SEQUENCE [LARGE SCALE GENOMIC DNA]</scope>
    <source>
        <strain evidence="2">4287 / CBS 123668 / FGSC 9935 / NRRL 34936</strain>
    </source>
</reference>